<dbReference type="EMBL" id="RFFM01000001">
    <property type="protein sequence ID" value="RMH91865.1"/>
    <property type="molecule type" value="Genomic_DNA"/>
</dbReference>
<name>A0A3M2HUA3_9GAMM</name>
<dbReference type="InterPro" id="IPR021487">
    <property type="entry name" value="DUF3140"/>
</dbReference>
<sequence>MSEFDEDSKRDVRTEFRELINMAPAELRRWLETETSRSVGMTAKGEKVTSPADGEAVGHAMGERILELKGLRQAELGEDEYRAMRKVIGYIRRHLAQRPGGDVRDSRWRHSLMNWGHDPLQD</sequence>
<dbReference type="PANTHER" id="PTHR40630">
    <property type="entry name" value="POSSIBLE DNA-BINDING PROTEIN"/>
    <property type="match status" value="1"/>
</dbReference>
<dbReference type="Proteomes" id="UP000269774">
    <property type="component" value="Unassembled WGS sequence"/>
</dbReference>
<dbReference type="RefSeq" id="WP_122163826.1">
    <property type="nucleotide sequence ID" value="NZ_CP180504.1"/>
</dbReference>
<feature type="region of interest" description="Disordered" evidence="1">
    <location>
        <begin position="36"/>
        <end position="56"/>
    </location>
</feature>
<organism evidence="2 3">
    <name type="scientific">Stutzerimonas zhaodongensis</name>
    <dbReference type="NCBI Taxonomy" id="1176257"/>
    <lineage>
        <taxon>Bacteria</taxon>
        <taxon>Pseudomonadati</taxon>
        <taxon>Pseudomonadota</taxon>
        <taxon>Gammaproteobacteria</taxon>
        <taxon>Pseudomonadales</taxon>
        <taxon>Pseudomonadaceae</taxon>
        <taxon>Stutzerimonas</taxon>
    </lineage>
</organism>
<gene>
    <name evidence="2" type="ORF">EA797_03735</name>
</gene>
<protein>
    <submittedName>
        <fullName evidence="2">DUF3140 domain-containing protein</fullName>
    </submittedName>
</protein>
<dbReference type="OrthoDB" id="513524at2"/>
<reference evidence="2 3" key="1">
    <citation type="submission" date="2018-10" db="EMBL/GenBank/DDBJ databases">
        <title>Pseudomonas zhaodongensis NEAU-ST5-21(T) genome.</title>
        <authorList>
            <person name="Peng J."/>
            <person name="Liu Z.-P."/>
        </authorList>
    </citation>
    <scope>NUCLEOTIDE SEQUENCE [LARGE SCALE GENOMIC DNA]</scope>
    <source>
        <strain evidence="2 3">NEAU-ST5-21</strain>
    </source>
</reference>
<dbReference type="PANTHER" id="PTHR40630:SF1">
    <property type="entry name" value="DNA-BINDING PROTEIN"/>
    <property type="match status" value="1"/>
</dbReference>
<evidence type="ECO:0000256" key="1">
    <source>
        <dbReference type="SAM" id="MobiDB-lite"/>
    </source>
</evidence>
<accession>A0A3M2HUA3</accession>
<evidence type="ECO:0000313" key="2">
    <source>
        <dbReference type="EMBL" id="RMH91865.1"/>
    </source>
</evidence>
<comment type="caution">
    <text evidence="2">The sequence shown here is derived from an EMBL/GenBank/DDBJ whole genome shotgun (WGS) entry which is preliminary data.</text>
</comment>
<dbReference type="AlphaFoldDB" id="A0A3M2HUA3"/>
<evidence type="ECO:0000313" key="3">
    <source>
        <dbReference type="Proteomes" id="UP000269774"/>
    </source>
</evidence>
<keyword evidence="3" id="KW-1185">Reference proteome</keyword>
<proteinExistence type="predicted"/>
<dbReference type="Pfam" id="PF11338">
    <property type="entry name" value="DUF3140"/>
    <property type="match status" value="1"/>
</dbReference>